<dbReference type="RefSeq" id="WP_164461715.1">
    <property type="nucleotide sequence ID" value="NZ_JACIJB010000010.1"/>
</dbReference>
<dbReference type="SUPFAM" id="SSF51161">
    <property type="entry name" value="Trimeric LpxA-like enzymes"/>
    <property type="match status" value="1"/>
</dbReference>
<gene>
    <name evidence="2" type="ORF">FHS65_002165</name>
</gene>
<dbReference type="Proteomes" id="UP000548978">
    <property type="component" value="Unassembled WGS sequence"/>
</dbReference>
<organism evidence="2 3">
    <name type="scientific">Brevundimonas halotolerans</name>
    <dbReference type="NCBI Taxonomy" id="69670"/>
    <lineage>
        <taxon>Bacteria</taxon>
        <taxon>Pseudomonadati</taxon>
        <taxon>Pseudomonadota</taxon>
        <taxon>Alphaproteobacteria</taxon>
        <taxon>Caulobacterales</taxon>
        <taxon>Caulobacteraceae</taxon>
        <taxon>Brevundimonas</taxon>
    </lineage>
</organism>
<evidence type="ECO:0000313" key="2">
    <source>
        <dbReference type="EMBL" id="MBB5661404.1"/>
    </source>
</evidence>
<protein>
    <submittedName>
        <fullName evidence="2">UDP-3-O-[3-hydroxymyristoyl] glucosamine N-acyltransferase</fullName>
        <ecNumber evidence="2">2.3.1.191</ecNumber>
    </submittedName>
</protein>
<dbReference type="Gene3D" id="2.160.10.10">
    <property type="entry name" value="Hexapeptide repeat proteins"/>
    <property type="match status" value="1"/>
</dbReference>
<dbReference type="InterPro" id="IPR001451">
    <property type="entry name" value="Hexapep"/>
</dbReference>
<accession>A0A7W9E8W8</accession>
<reference evidence="2 3" key="1">
    <citation type="submission" date="2020-08" db="EMBL/GenBank/DDBJ databases">
        <title>Genomic Encyclopedia of Type Strains, Phase IV (KMG-IV): sequencing the most valuable type-strain genomes for metagenomic binning, comparative biology and taxonomic classification.</title>
        <authorList>
            <person name="Goeker M."/>
        </authorList>
    </citation>
    <scope>NUCLEOTIDE SEQUENCE [LARGE SCALE GENOMIC DNA]</scope>
    <source>
        <strain evidence="2 3">DSM 24448</strain>
    </source>
</reference>
<dbReference type="EC" id="2.3.1.191" evidence="2"/>
<dbReference type="Pfam" id="PF00132">
    <property type="entry name" value="Hexapep"/>
    <property type="match status" value="1"/>
</dbReference>
<proteinExistence type="inferred from homology"/>
<dbReference type="GO" id="GO:0103118">
    <property type="term" value="F:UDP-3-O-[(3R)-3-hydroxyacyl]-glucosamine N-acyltransferase activity"/>
    <property type="evidence" value="ECO:0007669"/>
    <property type="project" value="UniProtKB-EC"/>
</dbReference>
<evidence type="ECO:0000256" key="1">
    <source>
        <dbReference type="ARBA" id="ARBA00007274"/>
    </source>
</evidence>
<name>A0A7W9E8W8_9CAUL</name>
<keyword evidence="3" id="KW-1185">Reference proteome</keyword>
<dbReference type="InterPro" id="IPR011004">
    <property type="entry name" value="Trimer_LpxA-like_sf"/>
</dbReference>
<keyword evidence="2" id="KW-0808">Transferase</keyword>
<evidence type="ECO:0000313" key="3">
    <source>
        <dbReference type="Proteomes" id="UP000548978"/>
    </source>
</evidence>
<keyword evidence="2" id="KW-0012">Acyltransferase</keyword>
<comment type="caution">
    <text evidence="2">The sequence shown here is derived from an EMBL/GenBank/DDBJ whole genome shotgun (WGS) entry which is preliminary data.</text>
</comment>
<comment type="similarity">
    <text evidence="1">Belongs to the transferase hexapeptide repeat family.</text>
</comment>
<dbReference type="Pfam" id="PF14602">
    <property type="entry name" value="Hexapep_2"/>
    <property type="match status" value="1"/>
</dbReference>
<dbReference type="AlphaFoldDB" id="A0A7W9E8W8"/>
<dbReference type="EMBL" id="JACIJB010000010">
    <property type="protein sequence ID" value="MBB5661404.1"/>
    <property type="molecule type" value="Genomic_DNA"/>
</dbReference>
<dbReference type="InterPro" id="IPR050179">
    <property type="entry name" value="Trans_hexapeptide_repeat"/>
</dbReference>
<sequence>MTHRLSQFADAAGYSVLRDGDFALTGKLSTPLDRLCVPLRAARYADEVNANPRVAAVITTPEIAGLLDVRFAVAVAEAPDAAHAELHAAVAAHREAELRGRPNRVDPSAMIDPSARIADHGVEIGARVRIGAHVSIAPGVVVESDCVLHPGVSLGVPGFNTGIIGGRQRIIPQLGGVRLKSYVELLSNVCVARALFGGETTLGEETVVDNLVYIAHDVQIGRRVQVCALVNILGRVEIGDEAYIGPSSVIINGARIGEKAKVSIGAVVTRDVPAGATVSGNFAIPHDRFLTHLRSVR</sequence>
<dbReference type="PANTHER" id="PTHR43300">
    <property type="entry name" value="ACETYLTRANSFERASE"/>
    <property type="match status" value="1"/>
</dbReference>